<dbReference type="InterPro" id="IPR002734">
    <property type="entry name" value="RibDG_C"/>
</dbReference>
<evidence type="ECO:0000313" key="3">
    <source>
        <dbReference type="Proteomes" id="UP001059380"/>
    </source>
</evidence>
<dbReference type="PANTHER" id="PTHR38011">
    <property type="entry name" value="DIHYDROFOLATE REDUCTASE FAMILY PROTEIN (AFU_ORTHOLOGUE AFUA_8G06820)"/>
    <property type="match status" value="1"/>
</dbReference>
<dbReference type="RefSeq" id="WP_260791069.1">
    <property type="nucleotide sequence ID" value="NZ_CP093313.1"/>
</dbReference>
<feature type="domain" description="Bacterial bifunctional deaminase-reductase C-terminal" evidence="1">
    <location>
        <begin position="2"/>
        <end position="164"/>
    </location>
</feature>
<name>A0A9J7BHP6_9BACT</name>
<dbReference type="GO" id="GO:0009231">
    <property type="term" value="P:riboflavin biosynthetic process"/>
    <property type="evidence" value="ECO:0007669"/>
    <property type="project" value="InterPro"/>
</dbReference>
<evidence type="ECO:0000313" key="2">
    <source>
        <dbReference type="EMBL" id="UWZ82033.1"/>
    </source>
</evidence>
<sequence length="175" mass="19003">MRKLVYSVAMSLDGYIAGPRGEFDWITPDPAIDFKALFSRFDTLLMGRKTYDLMRTGGQTAASMGMKSVYVVSSTLDPAAHPDVQIFHDRIAETVADLKGQPGKDIWLFGGGVLFRSMIDAGLVDIVELAVLPILLGSGLPVIPEGRRTHLHLEESKPLPSGTLLLKYSVSAAVE</sequence>
<dbReference type="InterPro" id="IPR050765">
    <property type="entry name" value="Riboflavin_Biosynth_HTPR"/>
</dbReference>
<dbReference type="Gene3D" id="3.40.430.10">
    <property type="entry name" value="Dihydrofolate Reductase, subunit A"/>
    <property type="match status" value="1"/>
</dbReference>
<organism evidence="2 3">
    <name type="scientific">Occallatibacter riparius</name>
    <dbReference type="NCBI Taxonomy" id="1002689"/>
    <lineage>
        <taxon>Bacteria</taxon>
        <taxon>Pseudomonadati</taxon>
        <taxon>Acidobacteriota</taxon>
        <taxon>Terriglobia</taxon>
        <taxon>Terriglobales</taxon>
        <taxon>Acidobacteriaceae</taxon>
        <taxon>Occallatibacter</taxon>
    </lineage>
</organism>
<dbReference type="PANTHER" id="PTHR38011:SF11">
    <property type="entry name" value="2,5-DIAMINO-6-RIBOSYLAMINO-4(3H)-PYRIMIDINONE 5'-PHOSPHATE REDUCTASE"/>
    <property type="match status" value="1"/>
</dbReference>
<evidence type="ECO:0000259" key="1">
    <source>
        <dbReference type="Pfam" id="PF01872"/>
    </source>
</evidence>
<accession>A0A9J7BHP6</accession>
<dbReference type="InterPro" id="IPR024072">
    <property type="entry name" value="DHFR-like_dom_sf"/>
</dbReference>
<dbReference type="GO" id="GO:0008703">
    <property type="term" value="F:5-amino-6-(5-phosphoribosylamino)uracil reductase activity"/>
    <property type="evidence" value="ECO:0007669"/>
    <property type="project" value="InterPro"/>
</dbReference>
<keyword evidence="3" id="KW-1185">Reference proteome</keyword>
<protein>
    <submittedName>
        <fullName evidence="2">Dihydrofolate reductase family protein</fullName>
    </submittedName>
</protein>
<gene>
    <name evidence="2" type="ORF">MOP44_15795</name>
</gene>
<dbReference type="SUPFAM" id="SSF53597">
    <property type="entry name" value="Dihydrofolate reductase-like"/>
    <property type="match status" value="1"/>
</dbReference>
<dbReference type="Pfam" id="PF01872">
    <property type="entry name" value="RibD_C"/>
    <property type="match status" value="1"/>
</dbReference>
<reference evidence="2" key="1">
    <citation type="submission" date="2021-04" db="EMBL/GenBank/DDBJ databases">
        <title>Phylogenetic analysis of Acidobacteriaceae.</title>
        <authorList>
            <person name="Qiu L."/>
            <person name="Zhang Q."/>
        </authorList>
    </citation>
    <scope>NUCLEOTIDE SEQUENCE</scope>
    <source>
        <strain evidence="2">DSM 25168</strain>
    </source>
</reference>
<proteinExistence type="predicted"/>
<dbReference type="Proteomes" id="UP001059380">
    <property type="component" value="Chromosome"/>
</dbReference>
<dbReference type="EMBL" id="CP093313">
    <property type="protein sequence ID" value="UWZ82033.1"/>
    <property type="molecule type" value="Genomic_DNA"/>
</dbReference>
<dbReference type="AlphaFoldDB" id="A0A9J7BHP6"/>
<dbReference type="KEGG" id="orp:MOP44_15795"/>